<reference evidence="3 4" key="1">
    <citation type="journal article" date="2018" name="Evol. Lett.">
        <title>Horizontal gene cluster transfer increased hallucinogenic mushroom diversity.</title>
        <authorList>
            <person name="Reynolds H.T."/>
            <person name="Vijayakumar V."/>
            <person name="Gluck-Thaler E."/>
            <person name="Korotkin H.B."/>
            <person name="Matheny P.B."/>
            <person name="Slot J.C."/>
        </authorList>
    </citation>
    <scope>NUCLEOTIDE SEQUENCE [LARGE SCALE GENOMIC DNA]</scope>
    <source>
        <strain evidence="3 4">2631</strain>
    </source>
</reference>
<dbReference type="InParanoid" id="A0A409XBA4"/>
<dbReference type="GO" id="GO:0003676">
    <property type="term" value="F:nucleic acid binding"/>
    <property type="evidence" value="ECO:0007669"/>
    <property type="project" value="InterPro"/>
</dbReference>
<dbReference type="AlphaFoldDB" id="A0A409XBA4"/>
<proteinExistence type="predicted"/>
<accession>A0A409XBA4</accession>
<comment type="caution">
    <text evidence="3">The sequence shown here is derived from an EMBL/GenBank/DDBJ whole genome shotgun (WGS) entry which is preliminary data.</text>
</comment>
<dbReference type="EMBL" id="NHYD01002176">
    <property type="protein sequence ID" value="PPQ88025.1"/>
    <property type="molecule type" value="Genomic_DNA"/>
</dbReference>
<dbReference type="InterPro" id="IPR004875">
    <property type="entry name" value="DDE_SF_endonuclease_dom"/>
</dbReference>
<dbReference type="STRING" id="93625.A0A409XBA4"/>
<evidence type="ECO:0000313" key="4">
    <source>
        <dbReference type="Proteomes" id="UP000283269"/>
    </source>
</evidence>
<sequence>MDESGFPPSNQRVQHVDDEEPKCSTKPDLQITDGGLAFNWITKDFDSQTQQKAGRDTQVLIMDGHSSHYMANLLEFCLANNIEYSPHCTHVLQGLNVVCFAKMKESWKEEINAFEAIHKHGVNKEDFCEVWGRAFKKAFTKENIKAAFAATGIWPLNPNVIKPAQMKPAEATSYNQPSHCCKVVQHKL</sequence>
<evidence type="ECO:0000313" key="3">
    <source>
        <dbReference type="EMBL" id="PPQ88025.1"/>
    </source>
</evidence>
<organism evidence="3 4">
    <name type="scientific">Psilocybe cyanescens</name>
    <dbReference type="NCBI Taxonomy" id="93625"/>
    <lineage>
        <taxon>Eukaryota</taxon>
        <taxon>Fungi</taxon>
        <taxon>Dikarya</taxon>
        <taxon>Basidiomycota</taxon>
        <taxon>Agaricomycotina</taxon>
        <taxon>Agaricomycetes</taxon>
        <taxon>Agaricomycetidae</taxon>
        <taxon>Agaricales</taxon>
        <taxon>Agaricineae</taxon>
        <taxon>Strophariaceae</taxon>
        <taxon>Psilocybe</taxon>
    </lineage>
</organism>
<dbReference type="Proteomes" id="UP000283269">
    <property type="component" value="Unassembled WGS sequence"/>
</dbReference>
<keyword evidence="4" id="KW-1185">Reference proteome</keyword>
<dbReference type="Pfam" id="PF03184">
    <property type="entry name" value="DDE_1"/>
    <property type="match status" value="1"/>
</dbReference>
<dbReference type="OrthoDB" id="2917041at2759"/>
<evidence type="ECO:0000256" key="1">
    <source>
        <dbReference type="SAM" id="MobiDB-lite"/>
    </source>
</evidence>
<feature type="region of interest" description="Disordered" evidence="1">
    <location>
        <begin position="1"/>
        <end position="25"/>
    </location>
</feature>
<protein>
    <recommendedName>
        <fullName evidence="2">DDE-1 domain-containing protein</fullName>
    </recommendedName>
</protein>
<evidence type="ECO:0000259" key="2">
    <source>
        <dbReference type="Pfam" id="PF03184"/>
    </source>
</evidence>
<name>A0A409XBA4_PSICY</name>
<gene>
    <name evidence="3" type="ORF">CVT25_001006</name>
</gene>
<feature type="domain" description="DDE-1" evidence="2">
    <location>
        <begin position="38"/>
        <end position="148"/>
    </location>
</feature>